<keyword evidence="1" id="KW-0732">Signal</keyword>
<evidence type="ECO:0000259" key="3">
    <source>
        <dbReference type="PROSITE" id="PS50011"/>
    </source>
</evidence>
<evidence type="ECO:0000256" key="2">
    <source>
        <dbReference type="ARBA" id="ARBA00023157"/>
    </source>
</evidence>
<dbReference type="FunFam" id="3.30.200.20:FF:000924">
    <property type="entry name" value="Uncharacterized protein"/>
    <property type="match status" value="1"/>
</dbReference>
<name>A0A2N9IAR8_FAGSY</name>
<evidence type="ECO:0000313" key="5">
    <source>
        <dbReference type="EMBL" id="SPD23027.1"/>
    </source>
</evidence>
<dbReference type="PROSITE" id="PS50948">
    <property type="entry name" value="PAN"/>
    <property type="match status" value="1"/>
</dbReference>
<dbReference type="PROSITE" id="PS50011">
    <property type="entry name" value="PROTEIN_KINASE_DOM"/>
    <property type="match status" value="1"/>
</dbReference>
<dbReference type="GO" id="GO:0048544">
    <property type="term" value="P:recognition of pollen"/>
    <property type="evidence" value="ECO:0007669"/>
    <property type="project" value="InterPro"/>
</dbReference>
<organism evidence="5">
    <name type="scientific">Fagus sylvatica</name>
    <name type="common">Beechnut</name>
    <dbReference type="NCBI Taxonomy" id="28930"/>
    <lineage>
        <taxon>Eukaryota</taxon>
        <taxon>Viridiplantae</taxon>
        <taxon>Streptophyta</taxon>
        <taxon>Embryophyta</taxon>
        <taxon>Tracheophyta</taxon>
        <taxon>Spermatophyta</taxon>
        <taxon>Magnoliopsida</taxon>
        <taxon>eudicotyledons</taxon>
        <taxon>Gunneridae</taxon>
        <taxon>Pentapetalae</taxon>
        <taxon>rosids</taxon>
        <taxon>fabids</taxon>
        <taxon>Fagales</taxon>
        <taxon>Fagaceae</taxon>
        <taxon>Fagus</taxon>
    </lineage>
</organism>
<dbReference type="Gene3D" id="1.10.510.10">
    <property type="entry name" value="Transferase(Phosphotransferase) domain 1"/>
    <property type="match status" value="1"/>
</dbReference>
<dbReference type="AlphaFoldDB" id="A0A2N9IAR8"/>
<reference evidence="5" key="1">
    <citation type="submission" date="2018-02" db="EMBL/GenBank/DDBJ databases">
        <authorList>
            <person name="Cohen D.B."/>
            <person name="Kent A.D."/>
        </authorList>
    </citation>
    <scope>NUCLEOTIDE SEQUENCE</scope>
</reference>
<dbReference type="CDD" id="cd01098">
    <property type="entry name" value="PAN_AP_plant"/>
    <property type="match status" value="1"/>
</dbReference>
<dbReference type="EMBL" id="OIVN01005557">
    <property type="protein sequence ID" value="SPD23027.1"/>
    <property type="molecule type" value="Genomic_DNA"/>
</dbReference>
<evidence type="ECO:0008006" key="6">
    <source>
        <dbReference type="Google" id="ProtNLM"/>
    </source>
</evidence>
<dbReference type="SUPFAM" id="SSF56112">
    <property type="entry name" value="Protein kinase-like (PK-like)"/>
    <property type="match status" value="1"/>
</dbReference>
<dbReference type="PANTHER" id="PTHR32444">
    <property type="entry name" value="BULB-TYPE LECTIN DOMAIN-CONTAINING PROTEIN"/>
    <property type="match status" value="1"/>
</dbReference>
<dbReference type="PANTHER" id="PTHR32444:SF198">
    <property type="entry name" value="BULB-TYPE LECTIN DOMAIN-CONTAINING PROTEIN"/>
    <property type="match status" value="1"/>
</dbReference>
<protein>
    <recommendedName>
        <fullName evidence="6">Protein kinase domain-containing protein</fullName>
    </recommendedName>
</protein>
<dbReference type="InterPro" id="IPR011009">
    <property type="entry name" value="Kinase-like_dom_sf"/>
</dbReference>
<dbReference type="InterPro" id="IPR000858">
    <property type="entry name" value="S_locus_glycoprot_dom"/>
</dbReference>
<sequence length="237" mass="26620">MIKGNMTLSSWDEGKEDWKFMWSSLQTECDIYGKCGAFGFGSCNSQSSIICSCLRGFEPKNTEEWNRGNWTSGCVRRTPLQCERVNTSSDAGKMDGFLKLNMMKVPDFADSSSARDLHECSQQCLESCSCIAYAYEAGIGCMSWNRSLIDTQKFSISGSDLYIRVAYSELDGQEIAVKRLSRTSGQGLEEFMNEVVVISKLQHRNLVRILGCCVEGGEKMLIYEYMPNKSLDTFLFG</sequence>
<dbReference type="InterPro" id="IPR000719">
    <property type="entry name" value="Prot_kinase_dom"/>
</dbReference>
<accession>A0A2N9IAR8</accession>
<dbReference type="Pfam" id="PF07714">
    <property type="entry name" value="PK_Tyr_Ser-Thr"/>
    <property type="match status" value="1"/>
</dbReference>
<feature type="domain" description="Apple" evidence="4">
    <location>
        <begin position="82"/>
        <end position="166"/>
    </location>
</feature>
<keyword evidence="2" id="KW-1015">Disulfide bond</keyword>
<dbReference type="GO" id="GO:0005524">
    <property type="term" value="F:ATP binding"/>
    <property type="evidence" value="ECO:0007669"/>
    <property type="project" value="InterPro"/>
</dbReference>
<proteinExistence type="predicted"/>
<feature type="domain" description="Protein kinase" evidence="3">
    <location>
        <begin position="151"/>
        <end position="237"/>
    </location>
</feature>
<gene>
    <name evidence="5" type="ORF">FSB_LOCUS50909</name>
</gene>
<evidence type="ECO:0000259" key="4">
    <source>
        <dbReference type="PROSITE" id="PS50948"/>
    </source>
</evidence>
<dbReference type="InterPro" id="IPR001245">
    <property type="entry name" value="Ser-Thr/Tyr_kinase_cat_dom"/>
</dbReference>
<dbReference type="Pfam" id="PF00954">
    <property type="entry name" value="S_locus_glycop"/>
    <property type="match status" value="1"/>
</dbReference>
<dbReference type="GO" id="GO:0004672">
    <property type="term" value="F:protein kinase activity"/>
    <property type="evidence" value="ECO:0007669"/>
    <property type="project" value="InterPro"/>
</dbReference>
<evidence type="ECO:0000256" key="1">
    <source>
        <dbReference type="ARBA" id="ARBA00022729"/>
    </source>
</evidence>
<dbReference type="SMART" id="SM00473">
    <property type="entry name" value="PAN_AP"/>
    <property type="match status" value="1"/>
</dbReference>
<dbReference type="Pfam" id="PF08276">
    <property type="entry name" value="PAN_2"/>
    <property type="match status" value="1"/>
</dbReference>
<dbReference type="InterPro" id="IPR003609">
    <property type="entry name" value="Pan_app"/>
</dbReference>